<evidence type="ECO:0000256" key="1">
    <source>
        <dbReference type="SAM" id="MobiDB-lite"/>
    </source>
</evidence>
<feature type="transmembrane region" description="Helical" evidence="2">
    <location>
        <begin position="205"/>
        <end position="226"/>
    </location>
</feature>
<feature type="transmembrane region" description="Helical" evidence="2">
    <location>
        <begin position="530"/>
        <end position="548"/>
    </location>
</feature>
<proteinExistence type="predicted"/>
<feature type="compositionally biased region" description="Low complexity" evidence="1">
    <location>
        <begin position="763"/>
        <end position="774"/>
    </location>
</feature>
<accession>A0A835VTU4</accession>
<organism evidence="3 4">
    <name type="scientific">Chlamydomonas incerta</name>
    <dbReference type="NCBI Taxonomy" id="51695"/>
    <lineage>
        <taxon>Eukaryota</taxon>
        <taxon>Viridiplantae</taxon>
        <taxon>Chlorophyta</taxon>
        <taxon>core chlorophytes</taxon>
        <taxon>Chlorophyceae</taxon>
        <taxon>CS clade</taxon>
        <taxon>Chlamydomonadales</taxon>
        <taxon>Chlamydomonadaceae</taxon>
        <taxon>Chlamydomonas</taxon>
    </lineage>
</organism>
<sequence>MWGPAARGPAAPAAEQLARGPVSAPPAGPDAASFNNGSSYVHFPDIESASSPQVAAASPAVPPARVPSGPAPSGGYCAGLEESPAWSHYLRGSQGVMALVVLVLMASQPEGGTAGGGGTRWAALPPFRYLLAVAVMTLAAVLGCVVLQCLNAARRLALPVNTAFDAVWSLLCATAGISAAAALGLRVPLRLGCAAVSGEDSDCAQLKAATGLMFGLALLSALSLAYEAALWRAAAAEAAAATFATVASAGAQSSAPLPYGSTGTRYSGAGGSSNRGSGGRRRLKVLYASGVAELLGPNGRLRRAVEYVTYPRVAPGLPEPLVPLEAAQCASVAAAATSRSAASRASPVPTAPEDWSDVDLAADTSRRAAGKRSRSPAATATAAIKAALDRARGRSSASASAAAAPAPAPTPGYGQSPLPVSNNAGPVLSGSGRDVPGPGPGSNPVPATSAPAASAARGGGGGSGRVGALDTAASLTSRYRIKEAPWLARWMLGLRLLQVALTAACLGALTGAGRVHLPGGGYSGTTAYRLLVAAAALGLAAAAVLGVWQALRAVSYGFYRFARRGTRAYLYSCAVADIVLWLLIASAATAAAAVSTLPCSVVVAAAPAGGGPRVAVFSRVHAGCVPRDRAAAAMGLLAAPVWLAAALLSAAVAHEAAAKRALLRRQRVCRREADVIMAATTRYTGGGGGGGTGADAEPEAEAEAEEVYAAMTTGAHSASSRGWWGTGVTTGRSGPLARGPWGSQSATPEPGGAAGASGGGSGAPSQQQQRRGSGPSSGSGSGAANPDPANPFATPRSADANPFSVDPWVVEDSLPGGGAGCGGLYGVRWGAPGRGWAVEGQHGGGHRRAGSSGGGGVEPVLDVRQERGDIHAAPRGGGGGPAVPRFTLE</sequence>
<evidence type="ECO:0000256" key="2">
    <source>
        <dbReference type="SAM" id="Phobius"/>
    </source>
</evidence>
<evidence type="ECO:0000313" key="3">
    <source>
        <dbReference type="EMBL" id="KAG2425638.1"/>
    </source>
</evidence>
<feature type="transmembrane region" description="Helical" evidence="2">
    <location>
        <begin position="127"/>
        <end position="150"/>
    </location>
</feature>
<feature type="compositionally biased region" description="Low complexity" evidence="1">
    <location>
        <begin position="707"/>
        <end position="734"/>
    </location>
</feature>
<gene>
    <name evidence="3" type="ORF">HXX76_013483</name>
</gene>
<feature type="transmembrane region" description="Helical" evidence="2">
    <location>
        <begin position="636"/>
        <end position="657"/>
    </location>
</feature>
<keyword evidence="2" id="KW-0472">Membrane</keyword>
<dbReference type="OrthoDB" id="551022at2759"/>
<dbReference type="EMBL" id="JAEHOC010000053">
    <property type="protein sequence ID" value="KAG2425638.1"/>
    <property type="molecule type" value="Genomic_DNA"/>
</dbReference>
<protein>
    <recommendedName>
        <fullName evidence="5">MARVEL domain-containing protein</fullName>
    </recommendedName>
</protein>
<feature type="transmembrane region" description="Helical" evidence="2">
    <location>
        <begin position="487"/>
        <end position="510"/>
    </location>
</feature>
<feature type="transmembrane region" description="Helical" evidence="2">
    <location>
        <begin position="162"/>
        <end position="185"/>
    </location>
</feature>
<feature type="region of interest" description="Disordered" evidence="1">
    <location>
        <begin position="838"/>
        <end position="889"/>
    </location>
</feature>
<keyword evidence="2" id="KW-0812">Transmembrane</keyword>
<feature type="compositionally biased region" description="Acidic residues" evidence="1">
    <location>
        <begin position="696"/>
        <end position="706"/>
    </location>
</feature>
<dbReference type="AlphaFoldDB" id="A0A835VTU4"/>
<dbReference type="Proteomes" id="UP000650467">
    <property type="component" value="Unassembled WGS sequence"/>
</dbReference>
<feature type="compositionally biased region" description="Gly residues" evidence="1">
    <location>
        <begin position="752"/>
        <end position="762"/>
    </location>
</feature>
<feature type="compositionally biased region" description="Low complexity" evidence="1">
    <location>
        <begin position="394"/>
        <end position="405"/>
    </location>
</feature>
<reference evidence="3" key="1">
    <citation type="journal article" date="2020" name="bioRxiv">
        <title>Comparative genomics of Chlamydomonas.</title>
        <authorList>
            <person name="Craig R.J."/>
            <person name="Hasan A.R."/>
            <person name="Ness R.W."/>
            <person name="Keightley P.D."/>
        </authorList>
    </citation>
    <scope>NUCLEOTIDE SEQUENCE</scope>
    <source>
        <strain evidence="3">SAG 7.73</strain>
    </source>
</reference>
<evidence type="ECO:0000313" key="4">
    <source>
        <dbReference type="Proteomes" id="UP000650467"/>
    </source>
</evidence>
<feature type="region of interest" description="Disordered" evidence="1">
    <location>
        <begin position="682"/>
        <end position="804"/>
    </location>
</feature>
<feature type="region of interest" description="Disordered" evidence="1">
    <location>
        <begin position="389"/>
        <end position="465"/>
    </location>
</feature>
<feature type="compositionally biased region" description="Basic and acidic residues" evidence="1">
    <location>
        <begin position="861"/>
        <end position="872"/>
    </location>
</feature>
<comment type="caution">
    <text evidence="3">The sequence shown here is derived from an EMBL/GenBank/DDBJ whole genome shotgun (WGS) entry which is preliminary data.</text>
</comment>
<keyword evidence="4" id="KW-1185">Reference proteome</keyword>
<evidence type="ECO:0008006" key="5">
    <source>
        <dbReference type="Google" id="ProtNLM"/>
    </source>
</evidence>
<feature type="compositionally biased region" description="Low complexity" evidence="1">
    <location>
        <begin position="444"/>
        <end position="456"/>
    </location>
</feature>
<feature type="region of interest" description="Disordered" evidence="1">
    <location>
        <begin position="1"/>
        <end position="31"/>
    </location>
</feature>
<feature type="compositionally biased region" description="Low complexity" evidence="1">
    <location>
        <begin position="338"/>
        <end position="348"/>
    </location>
</feature>
<feature type="region of interest" description="Disordered" evidence="1">
    <location>
        <begin position="338"/>
        <end position="359"/>
    </location>
</feature>
<keyword evidence="2" id="KW-1133">Transmembrane helix</keyword>
<name>A0A835VTU4_CHLIN</name>
<feature type="compositionally biased region" description="Gly residues" evidence="1">
    <location>
        <begin position="684"/>
        <end position="693"/>
    </location>
</feature>
<feature type="compositionally biased region" description="Low complexity" evidence="1">
    <location>
        <begin position="1"/>
        <end position="21"/>
    </location>
</feature>
<feature type="transmembrane region" description="Helical" evidence="2">
    <location>
        <begin position="569"/>
        <end position="594"/>
    </location>
</feature>